<dbReference type="AlphaFoldDB" id="A0A9D4L4D7"/>
<proteinExistence type="predicted"/>
<sequence>MCVSSVVVTSTSHLGDPGAIPAPGSIRDCSVSPRIPKTTSKIKIFPNNLKAEYFRYNSKCVPTCVSLLGHTPVPHIVQSQARKDLNNFAIHKLVLLADKCFTLCRDITGTNVLTYFHEYWQYIGFSVFTSFFYNMTQ</sequence>
<evidence type="ECO:0000313" key="2">
    <source>
        <dbReference type="Proteomes" id="UP000828390"/>
    </source>
</evidence>
<gene>
    <name evidence="1" type="ORF">DPMN_093552</name>
</gene>
<dbReference type="Proteomes" id="UP000828390">
    <property type="component" value="Unassembled WGS sequence"/>
</dbReference>
<comment type="caution">
    <text evidence="1">The sequence shown here is derived from an EMBL/GenBank/DDBJ whole genome shotgun (WGS) entry which is preliminary data.</text>
</comment>
<name>A0A9D4L4D7_DREPO</name>
<reference evidence="1" key="2">
    <citation type="submission" date="2020-11" db="EMBL/GenBank/DDBJ databases">
        <authorList>
            <person name="McCartney M.A."/>
            <person name="Auch B."/>
            <person name="Kono T."/>
            <person name="Mallez S."/>
            <person name="Becker A."/>
            <person name="Gohl D.M."/>
            <person name="Silverstein K.A.T."/>
            <person name="Koren S."/>
            <person name="Bechman K.B."/>
            <person name="Herman A."/>
            <person name="Abrahante J.E."/>
            <person name="Garbe J."/>
        </authorList>
    </citation>
    <scope>NUCLEOTIDE SEQUENCE</scope>
    <source>
        <strain evidence="1">Duluth1</strain>
        <tissue evidence="1">Whole animal</tissue>
    </source>
</reference>
<reference evidence="1" key="1">
    <citation type="journal article" date="2019" name="bioRxiv">
        <title>The Genome of the Zebra Mussel, Dreissena polymorpha: A Resource for Invasive Species Research.</title>
        <authorList>
            <person name="McCartney M.A."/>
            <person name="Auch B."/>
            <person name="Kono T."/>
            <person name="Mallez S."/>
            <person name="Zhang Y."/>
            <person name="Obille A."/>
            <person name="Becker A."/>
            <person name="Abrahante J.E."/>
            <person name="Garbe J."/>
            <person name="Badalamenti J.P."/>
            <person name="Herman A."/>
            <person name="Mangelson H."/>
            <person name="Liachko I."/>
            <person name="Sullivan S."/>
            <person name="Sone E.D."/>
            <person name="Koren S."/>
            <person name="Silverstein K.A.T."/>
            <person name="Beckman K.B."/>
            <person name="Gohl D.M."/>
        </authorList>
    </citation>
    <scope>NUCLEOTIDE SEQUENCE</scope>
    <source>
        <strain evidence="1">Duluth1</strain>
        <tissue evidence="1">Whole animal</tissue>
    </source>
</reference>
<organism evidence="1 2">
    <name type="scientific">Dreissena polymorpha</name>
    <name type="common">Zebra mussel</name>
    <name type="synonym">Mytilus polymorpha</name>
    <dbReference type="NCBI Taxonomy" id="45954"/>
    <lineage>
        <taxon>Eukaryota</taxon>
        <taxon>Metazoa</taxon>
        <taxon>Spiralia</taxon>
        <taxon>Lophotrochozoa</taxon>
        <taxon>Mollusca</taxon>
        <taxon>Bivalvia</taxon>
        <taxon>Autobranchia</taxon>
        <taxon>Heteroconchia</taxon>
        <taxon>Euheterodonta</taxon>
        <taxon>Imparidentia</taxon>
        <taxon>Neoheterodontei</taxon>
        <taxon>Myida</taxon>
        <taxon>Dreissenoidea</taxon>
        <taxon>Dreissenidae</taxon>
        <taxon>Dreissena</taxon>
    </lineage>
</organism>
<protein>
    <submittedName>
        <fullName evidence="1">Uncharacterized protein</fullName>
    </submittedName>
</protein>
<dbReference type="EMBL" id="JAIWYP010000003">
    <property type="protein sequence ID" value="KAH3851074.1"/>
    <property type="molecule type" value="Genomic_DNA"/>
</dbReference>
<evidence type="ECO:0000313" key="1">
    <source>
        <dbReference type="EMBL" id="KAH3851074.1"/>
    </source>
</evidence>
<accession>A0A9D4L4D7</accession>
<keyword evidence="2" id="KW-1185">Reference proteome</keyword>